<dbReference type="Proteomes" id="UP000789901">
    <property type="component" value="Unassembled WGS sequence"/>
</dbReference>
<proteinExistence type="predicted"/>
<name>A0ABN7UU30_GIGMA</name>
<keyword evidence="2" id="KW-1185">Reference proteome</keyword>
<dbReference type="EMBL" id="CAJVQB010006044">
    <property type="protein sequence ID" value="CAG8676043.1"/>
    <property type="molecule type" value="Genomic_DNA"/>
</dbReference>
<comment type="caution">
    <text evidence="1">The sequence shown here is derived from an EMBL/GenBank/DDBJ whole genome shotgun (WGS) entry which is preliminary data.</text>
</comment>
<evidence type="ECO:0000313" key="2">
    <source>
        <dbReference type="Proteomes" id="UP000789901"/>
    </source>
</evidence>
<evidence type="ECO:0000313" key="1">
    <source>
        <dbReference type="EMBL" id="CAG8676043.1"/>
    </source>
</evidence>
<reference evidence="1 2" key="1">
    <citation type="submission" date="2021-06" db="EMBL/GenBank/DDBJ databases">
        <authorList>
            <person name="Kallberg Y."/>
            <person name="Tangrot J."/>
            <person name="Rosling A."/>
        </authorList>
    </citation>
    <scope>NUCLEOTIDE SEQUENCE [LARGE SCALE GENOMIC DNA]</scope>
    <source>
        <strain evidence="1 2">120-4 pot B 10/14</strain>
    </source>
</reference>
<accession>A0ABN7UU30</accession>
<gene>
    <name evidence="1" type="ORF">GMARGA_LOCUS10695</name>
</gene>
<protein>
    <submittedName>
        <fullName evidence="1">8959_t:CDS:1</fullName>
    </submittedName>
</protein>
<sequence>MFDNQQAKLSLDKCDCDGNVQLSTNLYKKKYYKKTKYPRKIKLKKKLYRLCASTTNTKKTKKRFCALKKKNDKHPVLNIY</sequence>
<organism evidence="1 2">
    <name type="scientific">Gigaspora margarita</name>
    <dbReference type="NCBI Taxonomy" id="4874"/>
    <lineage>
        <taxon>Eukaryota</taxon>
        <taxon>Fungi</taxon>
        <taxon>Fungi incertae sedis</taxon>
        <taxon>Mucoromycota</taxon>
        <taxon>Glomeromycotina</taxon>
        <taxon>Glomeromycetes</taxon>
        <taxon>Diversisporales</taxon>
        <taxon>Gigasporaceae</taxon>
        <taxon>Gigaspora</taxon>
    </lineage>
</organism>